<feature type="transmembrane region" description="Helical" evidence="1">
    <location>
        <begin position="7"/>
        <end position="28"/>
    </location>
</feature>
<organism evidence="2 3">
    <name type="scientific">Clostridium kluyveri (strain ATCC 8527 / DSM 555 / NBRC 12016 / NCIMB 10680 / K1)</name>
    <dbReference type="NCBI Taxonomy" id="431943"/>
    <lineage>
        <taxon>Bacteria</taxon>
        <taxon>Bacillati</taxon>
        <taxon>Bacillota</taxon>
        <taxon>Clostridia</taxon>
        <taxon>Eubacteriales</taxon>
        <taxon>Clostridiaceae</taxon>
        <taxon>Clostridium</taxon>
    </lineage>
</organism>
<dbReference type="EMBL" id="CP000673">
    <property type="protein sequence ID" value="EDK35469.1"/>
    <property type="molecule type" value="Genomic_DNA"/>
</dbReference>
<feature type="transmembrane region" description="Helical" evidence="1">
    <location>
        <begin position="34"/>
        <end position="55"/>
    </location>
</feature>
<evidence type="ECO:0000313" key="2">
    <source>
        <dbReference type="EMBL" id="EDK35469.1"/>
    </source>
</evidence>
<keyword evidence="3" id="KW-1185">Reference proteome</keyword>
<sequence length="240" mass="28386">MIEFTNLFLYFVIYSFLGWVLETAFVSIKERKLINRGFLTACFCPIYGFAAILIIKFSSLITMNMKNYYLSTFVSILLSIILVSALEYLTGFVLELIFNCKWWDYSDNFANLHGYICLKYSLLWGLLGFILIQVIHPLILQEVINIPVQIKLYYSLILISYFIMDTIKSIIDALDLKKVIFNYSNFTINKYYQKILKYQRIFRAYPRLMILNAGIINRDIRSILNDRIDKIKMELKNRLQ</sequence>
<dbReference type="AlphaFoldDB" id="A5N2X3"/>
<keyword evidence="1" id="KW-0472">Membrane</keyword>
<proteinExistence type="predicted"/>
<dbReference type="HOGENOM" id="CLU_055257_2_1_9"/>
<feature type="transmembrane region" description="Helical" evidence="1">
    <location>
        <begin position="67"/>
        <end position="86"/>
    </location>
</feature>
<protein>
    <recommendedName>
        <fullName evidence="4">ABC transporter permease</fullName>
    </recommendedName>
</protein>
<dbReference type="eggNOG" id="COG4905">
    <property type="taxonomic scope" value="Bacteria"/>
</dbReference>
<evidence type="ECO:0000256" key="1">
    <source>
        <dbReference type="SAM" id="Phobius"/>
    </source>
</evidence>
<dbReference type="Pfam" id="PF06541">
    <property type="entry name" value="ABC_trans_CmpB"/>
    <property type="match status" value="1"/>
</dbReference>
<dbReference type="InterPro" id="IPR010540">
    <property type="entry name" value="CmpB_TMEM229"/>
</dbReference>
<dbReference type="RefSeq" id="WP_012103800.1">
    <property type="nucleotide sequence ID" value="NC_009706.1"/>
</dbReference>
<name>A5N2X3_CLOK5</name>
<dbReference type="STRING" id="431943.CKL_3478"/>
<dbReference type="KEGG" id="ckl:CKL_3478"/>
<feature type="transmembrane region" description="Helical" evidence="1">
    <location>
        <begin position="152"/>
        <end position="171"/>
    </location>
</feature>
<accession>A5N2X3</accession>
<gene>
    <name evidence="2" type="ordered locus">CKL_3478</name>
</gene>
<evidence type="ECO:0008006" key="4">
    <source>
        <dbReference type="Google" id="ProtNLM"/>
    </source>
</evidence>
<dbReference type="Proteomes" id="UP000002411">
    <property type="component" value="Chromosome"/>
</dbReference>
<keyword evidence="1" id="KW-1133">Transmembrane helix</keyword>
<evidence type="ECO:0000313" key="3">
    <source>
        <dbReference type="Proteomes" id="UP000002411"/>
    </source>
</evidence>
<reference evidence="2 3" key="1">
    <citation type="journal article" date="2008" name="Proc. Natl. Acad. Sci. U.S.A.">
        <title>The genome of Clostridium kluyveri, a strict anaerobe with unique metabolic features.</title>
        <authorList>
            <person name="Seedorf H."/>
            <person name="Fricke W.F."/>
            <person name="Veith B."/>
            <person name="Brueggemann H."/>
            <person name="Liesegang H."/>
            <person name="Strittmatter A."/>
            <person name="Miethke M."/>
            <person name="Buckel W."/>
            <person name="Hinderberger J."/>
            <person name="Li F."/>
            <person name="Hagemeier C."/>
            <person name="Thauer R.K."/>
            <person name="Gottschalk G."/>
        </authorList>
    </citation>
    <scope>NUCLEOTIDE SEQUENCE [LARGE SCALE GENOMIC DNA]</scope>
    <source>
        <strain evidence="3">ATCC 8527 / DSM 555 / NCIMB 10680</strain>
    </source>
</reference>
<keyword evidence="1" id="KW-0812">Transmembrane</keyword>